<name>A0ABD1ZBX8_9MARC</name>
<comment type="subcellular location">
    <subcellularLocation>
        <location evidence="1">Nucleus</location>
    </subcellularLocation>
</comment>
<sequence length="157" mass="17534">MSSSEESDSGRRSSDEEENGRTDDENEEVASLSQDDSGSRSPSPKRTQKLSSRSKSASLNALAFPISRVRRLVKSEGDMLWVGVEAGFLVAKAAELFLEKYVEELFEKLTEDGRTILHYEDMVELVSSTERMDFLADIIPEMVPASTALSEKSDYER</sequence>
<dbReference type="SUPFAM" id="SSF47113">
    <property type="entry name" value="Histone-fold"/>
    <property type="match status" value="1"/>
</dbReference>
<evidence type="ECO:0000259" key="4">
    <source>
        <dbReference type="Pfam" id="PF00808"/>
    </source>
</evidence>
<evidence type="ECO:0000256" key="2">
    <source>
        <dbReference type="ARBA" id="ARBA00023242"/>
    </source>
</evidence>
<accession>A0ABD1ZBX8</accession>
<keyword evidence="6" id="KW-1185">Reference proteome</keyword>
<dbReference type="PANTHER" id="PTHR10252">
    <property type="entry name" value="HISTONE-LIKE TRANSCRIPTION FACTOR CCAAT-RELATED"/>
    <property type="match status" value="1"/>
</dbReference>
<organism evidence="5 6">
    <name type="scientific">Riccia fluitans</name>
    <dbReference type="NCBI Taxonomy" id="41844"/>
    <lineage>
        <taxon>Eukaryota</taxon>
        <taxon>Viridiplantae</taxon>
        <taxon>Streptophyta</taxon>
        <taxon>Embryophyta</taxon>
        <taxon>Marchantiophyta</taxon>
        <taxon>Marchantiopsida</taxon>
        <taxon>Marchantiidae</taxon>
        <taxon>Marchantiales</taxon>
        <taxon>Ricciaceae</taxon>
        <taxon>Riccia</taxon>
    </lineage>
</organism>
<dbReference type="PANTHER" id="PTHR10252:SF93">
    <property type="entry name" value="DNA POLYMERASE II SUBUNIT B3-1"/>
    <property type="match status" value="1"/>
</dbReference>
<dbReference type="Pfam" id="PF00808">
    <property type="entry name" value="CBFD_NFYB_HMF"/>
    <property type="match status" value="1"/>
</dbReference>
<dbReference type="Proteomes" id="UP001605036">
    <property type="component" value="Unassembled WGS sequence"/>
</dbReference>
<evidence type="ECO:0000256" key="3">
    <source>
        <dbReference type="SAM" id="MobiDB-lite"/>
    </source>
</evidence>
<evidence type="ECO:0000313" key="5">
    <source>
        <dbReference type="EMBL" id="KAL2645196.1"/>
    </source>
</evidence>
<proteinExistence type="predicted"/>
<evidence type="ECO:0000313" key="6">
    <source>
        <dbReference type="Proteomes" id="UP001605036"/>
    </source>
</evidence>
<gene>
    <name evidence="5" type="ORF">R1flu_012783</name>
</gene>
<dbReference type="InterPro" id="IPR003958">
    <property type="entry name" value="CBFA_NFYB_domain"/>
</dbReference>
<dbReference type="GO" id="GO:0005634">
    <property type="term" value="C:nucleus"/>
    <property type="evidence" value="ECO:0007669"/>
    <property type="project" value="UniProtKB-SubCell"/>
</dbReference>
<feature type="domain" description="Transcription factor CBF/NF-Y/archaeal histone" evidence="4">
    <location>
        <begin position="64"/>
        <end position="122"/>
    </location>
</feature>
<comment type="caution">
    <text evidence="5">The sequence shown here is derived from an EMBL/GenBank/DDBJ whole genome shotgun (WGS) entry which is preliminary data.</text>
</comment>
<dbReference type="InterPro" id="IPR050568">
    <property type="entry name" value="Transcr_DNA_Rep_Reg"/>
</dbReference>
<feature type="compositionally biased region" description="Polar residues" evidence="3">
    <location>
        <begin position="31"/>
        <end position="57"/>
    </location>
</feature>
<dbReference type="EMBL" id="JBHFFA010000002">
    <property type="protein sequence ID" value="KAL2645196.1"/>
    <property type="molecule type" value="Genomic_DNA"/>
</dbReference>
<evidence type="ECO:0000256" key="1">
    <source>
        <dbReference type="ARBA" id="ARBA00004123"/>
    </source>
</evidence>
<feature type="region of interest" description="Disordered" evidence="3">
    <location>
        <begin position="1"/>
        <end position="57"/>
    </location>
</feature>
<reference evidence="5 6" key="1">
    <citation type="submission" date="2024-09" db="EMBL/GenBank/DDBJ databases">
        <title>Chromosome-scale assembly of Riccia fluitans.</title>
        <authorList>
            <person name="Paukszto L."/>
            <person name="Sawicki J."/>
            <person name="Karawczyk K."/>
            <person name="Piernik-Szablinska J."/>
            <person name="Szczecinska M."/>
            <person name="Mazdziarz M."/>
        </authorList>
    </citation>
    <scope>NUCLEOTIDE SEQUENCE [LARGE SCALE GENOMIC DNA]</scope>
    <source>
        <strain evidence="5">Rf_01</strain>
        <tissue evidence="5">Aerial parts of the thallus</tissue>
    </source>
</reference>
<feature type="compositionally biased region" description="Basic and acidic residues" evidence="3">
    <location>
        <begin position="8"/>
        <end position="23"/>
    </location>
</feature>
<protein>
    <recommendedName>
        <fullName evidence="4">Transcription factor CBF/NF-Y/archaeal histone domain-containing protein</fullName>
    </recommendedName>
</protein>
<dbReference type="InterPro" id="IPR009072">
    <property type="entry name" value="Histone-fold"/>
</dbReference>
<dbReference type="AlphaFoldDB" id="A0ABD1ZBX8"/>
<dbReference type="Gene3D" id="1.10.20.10">
    <property type="entry name" value="Histone, subunit A"/>
    <property type="match status" value="1"/>
</dbReference>
<keyword evidence="2" id="KW-0539">Nucleus</keyword>